<evidence type="ECO:0000259" key="6">
    <source>
        <dbReference type="PROSITE" id="PS51192"/>
    </source>
</evidence>
<feature type="region of interest" description="Disordered" evidence="5">
    <location>
        <begin position="730"/>
        <end position="758"/>
    </location>
</feature>
<dbReference type="GO" id="GO:0016787">
    <property type="term" value="F:hydrolase activity"/>
    <property type="evidence" value="ECO:0007669"/>
    <property type="project" value="UniProtKB-KW"/>
</dbReference>
<reference evidence="8 9" key="1">
    <citation type="journal article" date="2019" name="Int. J. Syst. Evol. Microbiol.">
        <title>The Global Catalogue of Microorganisms (GCM) 10K type strain sequencing project: providing services to taxonomists for standard genome sequencing and annotation.</title>
        <authorList>
            <consortium name="The Broad Institute Genomics Platform"/>
            <consortium name="The Broad Institute Genome Sequencing Center for Infectious Disease"/>
            <person name="Wu L."/>
            <person name="Ma J."/>
        </authorList>
    </citation>
    <scope>NUCLEOTIDE SEQUENCE [LARGE SCALE GENOMIC DNA]</scope>
    <source>
        <strain evidence="8 9">CGMCC 1.12689</strain>
    </source>
</reference>
<dbReference type="AlphaFoldDB" id="A0ABD6C178"/>
<comment type="caution">
    <text evidence="8">The sequence shown here is derived from an EMBL/GenBank/DDBJ whole genome shotgun (WGS) entry which is preliminary data.</text>
</comment>
<keyword evidence="3 8" id="KW-0347">Helicase</keyword>
<dbReference type="PROSITE" id="PS51192">
    <property type="entry name" value="HELICASE_ATP_BIND_1"/>
    <property type="match status" value="1"/>
</dbReference>
<evidence type="ECO:0000256" key="3">
    <source>
        <dbReference type="ARBA" id="ARBA00022806"/>
    </source>
</evidence>
<dbReference type="GO" id="GO:0140097">
    <property type="term" value="F:catalytic activity, acting on DNA"/>
    <property type="evidence" value="ECO:0007669"/>
    <property type="project" value="UniProtKB-ARBA"/>
</dbReference>
<gene>
    <name evidence="8" type="ORF">ACFR9T_07310</name>
</gene>
<evidence type="ECO:0000256" key="5">
    <source>
        <dbReference type="SAM" id="MobiDB-lite"/>
    </source>
</evidence>
<dbReference type="Proteomes" id="UP001597185">
    <property type="component" value="Unassembled WGS sequence"/>
</dbReference>
<dbReference type="InterPro" id="IPR011545">
    <property type="entry name" value="DEAD/DEAH_box_helicase_dom"/>
</dbReference>
<dbReference type="PANTHER" id="PTHR47961">
    <property type="entry name" value="DNA POLYMERASE THETA, PUTATIVE (AFU_ORTHOLOGUE AFUA_1G05260)-RELATED"/>
    <property type="match status" value="1"/>
</dbReference>
<name>A0ABD6C178_9EURY</name>
<evidence type="ECO:0000313" key="9">
    <source>
        <dbReference type="Proteomes" id="UP001597185"/>
    </source>
</evidence>
<evidence type="ECO:0000256" key="4">
    <source>
        <dbReference type="ARBA" id="ARBA00022840"/>
    </source>
</evidence>
<dbReference type="InterPro" id="IPR050474">
    <property type="entry name" value="Hel308_SKI2-like"/>
</dbReference>
<dbReference type="PROSITE" id="PS51194">
    <property type="entry name" value="HELICASE_CTER"/>
    <property type="match status" value="1"/>
</dbReference>
<keyword evidence="4" id="KW-0067">ATP-binding</keyword>
<keyword evidence="2" id="KW-0378">Hydrolase</keyword>
<dbReference type="PANTHER" id="PTHR47961:SF6">
    <property type="entry name" value="DNA-DIRECTED DNA POLYMERASE"/>
    <property type="match status" value="1"/>
</dbReference>
<dbReference type="Pfam" id="PF00270">
    <property type="entry name" value="DEAD"/>
    <property type="match status" value="1"/>
</dbReference>
<protein>
    <submittedName>
        <fullName evidence="8">DEAD/DEAH box helicase</fullName>
    </submittedName>
</protein>
<keyword evidence="9" id="KW-1185">Reference proteome</keyword>
<dbReference type="Pfam" id="PF00271">
    <property type="entry name" value="Helicase_C"/>
    <property type="match status" value="1"/>
</dbReference>
<dbReference type="InterPro" id="IPR001650">
    <property type="entry name" value="Helicase_C-like"/>
</dbReference>
<dbReference type="SUPFAM" id="SSF52540">
    <property type="entry name" value="P-loop containing nucleoside triphosphate hydrolases"/>
    <property type="match status" value="1"/>
</dbReference>
<dbReference type="SMART" id="SM00487">
    <property type="entry name" value="DEXDc"/>
    <property type="match status" value="1"/>
</dbReference>
<dbReference type="InterPro" id="IPR027417">
    <property type="entry name" value="P-loop_NTPase"/>
</dbReference>
<keyword evidence="1" id="KW-0547">Nucleotide-binding</keyword>
<accession>A0ABD6C178</accession>
<proteinExistence type="predicted"/>
<dbReference type="EMBL" id="JBHUDB010000002">
    <property type="protein sequence ID" value="MFD1570399.1"/>
    <property type="molecule type" value="Genomic_DNA"/>
</dbReference>
<evidence type="ECO:0000313" key="8">
    <source>
        <dbReference type="EMBL" id="MFD1570399.1"/>
    </source>
</evidence>
<dbReference type="GO" id="GO:0005524">
    <property type="term" value="F:ATP binding"/>
    <property type="evidence" value="ECO:0007669"/>
    <property type="project" value="UniProtKB-KW"/>
</dbReference>
<organism evidence="8 9">
    <name type="scientific">Halorubrum laminariae</name>
    <dbReference type="NCBI Taxonomy" id="1433523"/>
    <lineage>
        <taxon>Archaea</taxon>
        <taxon>Methanobacteriati</taxon>
        <taxon>Methanobacteriota</taxon>
        <taxon>Stenosarchaea group</taxon>
        <taxon>Halobacteria</taxon>
        <taxon>Halobacteriales</taxon>
        <taxon>Haloferacaceae</taxon>
        <taxon>Halorubrum</taxon>
    </lineage>
</organism>
<dbReference type="RefSeq" id="WP_256418149.1">
    <property type="nucleotide sequence ID" value="NZ_JANHDL010000004.1"/>
</dbReference>
<evidence type="ECO:0000259" key="7">
    <source>
        <dbReference type="PROSITE" id="PS51194"/>
    </source>
</evidence>
<evidence type="ECO:0000256" key="2">
    <source>
        <dbReference type="ARBA" id="ARBA00022801"/>
    </source>
</evidence>
<dbReference type="InterPro" id="IPR014001">
    <property type="entry name" value="Helicase_ATP-bd"/>
</dbReference>
<dbReference type="SMART" id="SM00490">
    <property type="entry name" value="HELICc"/>
    <property type="match status" value="1"/>
</dbReference>
<feature type="domain" description="Helicase ATP-binding" evidence="6">
    <location>
        <begin position="38"/>
        <end position="195"/>
    </location>
</feature>
<dbReference type="GO" id="GO:0004386">
    <property type="term" value="F:helicase activity"/>
    <property type="evidence" value="ECO:0007669"/>
    <property type="project" value="UniProtKB-KW"/>
</dbReference>
<dbReference type="Gene3D" id="3.40.50.300">
    <property type="entry name" value="P-loop containing nucleotide triphosphate hydrolases"/>
    <property type="match status" value="2"/>
</dbReference>
<evidence type="ECO:0000256" key="1">
    <source>
        <dbReference type="ARBA" id="ARBA00022741"/>
    </source>
</evidence>
<sequence>MNTPADLDVTPEQQATIAEIMQAHGYTGLKKTQAFAFNGGILDEGNDLLIAETGNGKTLTAEAVTLNHLKKGNRVAYLVPSTQLVWDKKEAIEEWAGDTYSIYSGRGKFRSGDVAVATFESFYQAVLQGKEGSRSLDALILDDFHEIYGSFRGTAIELAISAALDSETALYGISATLEDSSEIGDWMNANVHVSPEDRQTPIREFAVDSSTSSTKDTIVQTIKQNQNDGPFLVFCFAKTWTESRAKALAEEGIFDGPSKDRNLRRELSNEVDGLLTETHRDILDMLHNGVGYIHADLPGTVKKFVLDLYDEGEIQALTTTTSLAYGFDSPVKTVIVADIKRRGEYVGIYEYVQWAGRAARPSMGYEEGYCHVLADDPEEAAERFFEPTRELEDVHTHIDNDEQFRWLTLELIANGWDSVDLMREFIHKSLYYHQMTVNNAWGQGPETKDEKLTKRLKNSTAWLVEQDFISEDATREGFSTKHLGRGAVNFHYNSFVDAELQSIKSFYEWADETASSDIRQLDYLHQVIDNFDLALTVRAVDGRLEPTLIDNGYESTEQGITAGLVRWYWMRNYSTERIEQETGVDPTYLPGLARKLSNTVRATQYVVEAAPNARKPDWHDSLVFRVDKGVREDAVGVAADINAMGRARIRFLRAYLEKMATQTLDLDSSESLGTLLTGFYDHTSSAEQFEGVLSEQVTMIGDVTAKNISEFIQSNEFTATNLATEEETALEISPSEDGSTADVAFSKAGGQPTSLQDF</sequence>
<feature type="domain" description="Helicase C-terminal" evidence="7">
    <location>
        <begin position="217"/>
        <end position="412"/>
    </location>
</feature>